<dbReference type="Pfam" id="PF24532">
    <property type="entry name" value="FIBL-2"/>
    <property type="match status" value="1"/>
</dbReference>
<sequence>MAAYRLPSTCFLSFVLWVLVSIGSLEAQKDCTGVECPLLENCIEEVLESDACCASCLQQGCTCEGYQYYDCIDAGFRNGKVPEGESYFVDFGSTECSCPAGGGKISCHFIPCPELPQNCIEVLELADGCPECARIGCLHVSQKYEAGHTFHMPPCKICHCPNTGGDLMCYPLPDCDPVNPTAIEGIEPERHYDDTYSYDQEAPDVLPTKQTVLSVFHLEPTQQPFTTTEAESEGGQEMNEVEQITTKEPEPQEVMEAATLVENVQDHKKGKEKGEPIVEDMQTEEEDNDQECRDEMCGAGEQISVSNYAGLAGEPRGPRSSEFSFFPSDSARVTRGAEPEKNPNRQRDSKNIRSGPGGGSGGVRMGVWAPLMHNQAVSGIQQILISPNSSNIFSNNLSIPILIPLLRRVTELPSVMTHTHIKQDKHWNTLHSIKLSHTEVSAKGLIETCCVAGQQWAAENGQCADIPVSDMDTTVCRVAQKQCCVVYLKENSCVAGMIAAKEGEFCVSDDSDTCGTDSYKQCCDCCSLGLKVRSEGQICESYPNLGYLCNQVFLACCGGEDHLVQPTIKAQPTPQPTPEPERVSENKDHKEAFSVNNKEVSSNILPEDDLDECLLYPNELCQHLCINTVGSFECDCLPGYILQPDGQTCLPGDFLHPQKETKQLSAQFTEATPVEAPTLETLAAEEDKCKDNGPCQHQCAQVREEVNCFCFPGYTIMADGVSCEDINECIVDAHNCSRRELCVNTVGSFECISKNAICEKGFILNMHRKCVECDKIQFGTSKCNPAFILCLGGGGKWVCQIRKKFVSGVHITTLSTCSDINECLTDSHSCKPGERCMNTIGSFTCLKEIVCDPGYEVVDYKCVGCAVVQTLCNDCLKLSFVHITINHLRRAVWIYCISITWSMVSTYNRFCLYFCTVNEKLSSCHSKFIGFKGNKNVQDITALKKRLYICENLPLQSYPGTNHTCTDTRICIADIDECTQSLGNLCTFRCVNVPGSYQCACPEHGYRMSPNGRTCKDIDECAIGSHNCSSAETCYNIQGGFRCLSFDCPSNYRRVTDMRCERITCIDYVDCQTNPVRITYYQISFPTNIMIPANIFRIGPSPAYPGDNIILTILKGNEENYFNTRKMNHYTGIVYLQRQVGEPKDFLLDVEMKLWRQGTFTTFLAKIYVFITAQAL</sequence>
<dbReference type="PROSITE" id="PS00010">
    <property type="entry name" value="ASX_HYDROXYL"/>
    <property type="match status" value="1"/>
</dbReference>
<dbReference type="Proteomes" id="UP000008672">
    <property type="component" value="Unassembled WGS sequence"/>
</dbReference>
<dbReference type="SMART" id="SM00179">
    <property type="entry name" value="EGF_CA"/>
    <property type="match status" value="6"/>
</dbReference>
<evidence type="ECO:0000256" key="16">
    <source>
        <dbReference type="SAM" id="SignalP"/>
    </source>
</evidence>
<dbReference type="GO" id="GO:0005576">
    <property type="term" value="C:extracellular region"/>
    <property type="evidence" value="ECO:0007669"/>
    <property type="project" value="InterPro"/>
</dbReference>
<keyword evidence="9" id="KW-1015">Disulfide bond</keyword>
<reference evidence="20" key="1">
    <citation type="submission" date="2011-08" db="EMBL/GenBank/DDBJ databases">
        <title>The draft genome of Latimeria chalumnae.</title>
        <authorList>
            <person name="Di Palma F."/>
            <person name="Alfoldi J."/>
            <person name="Johnson J."/>
            <person name="Berlin A."/>
            <person name="Gnerre S."/>
            <person name="Jaffe D."/>
            <person name="MacCallum I."/>
            <person name="Young S."/>
            <person name="Walker B.J."/>
            <person name="Lander E."/>
            <person name="Lindblad-Toh K."/>
        </authorList>
    </citation>
    <scope>NUCLEOTIDE SEQUENCE [LARGE SCALE GENOMIC DNA]</scope>
    <source>
        <strain evidence="20">Wild caught</strain>
    </source>
</reference>
<feature type="region of interest" description="Disordered" evidence="15">
    <location>
        <begin position="309"/>
        <end position="364"/>
    </location>
</feature>
<comment type="similarity">
    <text evidence="2">Belongs to the fibulin family.</text>
</comment>
<evidence type="ECO:0000259" key="18">
    <source>
        <dbReference type="PROSITE" id="PS50026"/>
    </source>
</evidence>
<dbReference type="InterPro" id="IPR055088">
    <property type="entry name" value="Fibulin_C"/>
</dbReference>
<feature type="domain" description="EGF-like" evidence="18">
    <location>
        <begin position="609"/>
        <end position="650"/>
    </location>
</feature>
<feature type="domain" description="Anaphylatoxin-like" evidence="17">
    <location>
        <begin position="525"/>
        <end position="557"/>
    </location>
</feature>
<dbReference type="FunFam" id="2.10.25.10:FF:000324">
    <property type="entry name" value="Fibulin 2"/>
    <property type="match status" value="1"/>
</dbReference>
<keyword evidence="3" id="KW-0964">Secreted</keyword>
<dbReference type="HOGENOM" id="CLU_268948_0_0_1"/>
<comment type="subcellular location">
    <subcellularLocation>
        <location evidence="1">Secreted</location>
        <location evidence="1">Extracellular space</location>
        <location evidence="1">Extracellular matrix</location>
    </subcellularLocation>
</comment>
<evidence type="ECO:0000256" key="13">
    <source>
        <dbReference type="ARBA" id="ARBA00074615"/>
    </source>
</evidence>
<keyword evidence="8" id="KW-0106">Calcium</keyword>
<dbReference type="EMBL" id="AFYH01161605">
    <property type="status" value="NOT_ANNOTATED_CDS"/>
    <property type="molecule type" value="Genomic_DNA"/>
</dbReference>
<keyword evidence="4" id="KW-0272">Extracellular matrix</keyword>
<evidence type="ECO:0000256" key="6">
    <source>
        <dbReference type="ARBA" id="ARBA00022729"/>
    </source>
</evidence>
<dbReference type="PROSITE" id="PS01178">
    <property type="entry name" value="ANAPHYLATOXIN_2"/>
    <property type="match status" value="3"/>
</dbReference>
<feature type="domain" description="Anaphylatoxin-like" evidence="17">
    <location>
        <begin position="492"/>
        <end position="523"/>
    </location>
</feature>
<accession>H3AS57</accession>
<dbReference type="PANTHER" id="PTHR24034">
    <property type="entry name" value="EGF-LIKE DOMAIN-CONTAINING PROTEIN"/>
    <property type="match status" value="1"/>
</dbReference>
<dbReference type="InterPro" id="IPR009030">
    <property type="entry name" value="Growth_fac_rcpt_cys_sf"/>
</dbReference>
<evidence type="ECO:0000259" key="17">
    <source>
        <dbReference type="PROSITE" id="PS01178"/>
    </source>
</evidence>
<feature type="compositionally biased region" description="Gly residues" evidence="15">
    <location>
        <begin position="355"/>
        <end position="364"/>
    </location>
</feature>
<dbReference type="EMBL" id="AFYH01161608">
    <property type="status" value="NOT_ANNOTATED_CDS"/>
    <property type="molecule type" value="Genomic_DNA"/>
</dbReference>
<evidence type="ECO:0000256" key="2">
    <source>
        <dbReference type="ARBA" id="ARBA00006127"/>
    </source>
</evidence>
<evidence type="ECO:0000313" key="19">
    <source>
        <dbReference type="Ensembl" id="ENSLACP00000012478.1"/>
    </source>
</evidence>
<dbReference type="FunFam" id="2.10.25.10:FF:000078">
    <property type="entry name" value="Fibulin-1"/>
    <property type="match status" value="1"/>
</dbReference>
<dbReference type="CDD" id="cd00054">
    <property type="entry name" value="EGF_CA"/>
    <property type="match status" value="4"/>
</dbReference>
<dbReference type="Gene3D" id="2.10.25.10">
    <property type="entry name" value="Laminin"/>
    <property type="match status" value="6"/>
</dbReference>
<dbReference type="InParanoid" id="H3AS57"/>
<evidence type="ECO:0000256" key="9">
    <source>
        <dbReference type="ARBA" id="ARBA00023157"/>
    </source>
</evidence>
<name>H3AS57_LATCH</name>
<dbReference type="EMBL" id="AFYH01161604">
    <property type="status" value="NOT_ANNOTATED_CDS"/>
    <property type="molecule type" value="Genomic_DNA"/>
</dbReference>
<evidence type="ECO:0000256" key="7">
    <source>
        <dbReference type="ARBA" id="ARBA00022737"/>
    </source>
</evidence>
<feature type="compositionally biased region" description="Basic and acidic residues" evidence="15">
    <location>
        <begin position="335"/>
        <end position="351"/>
    </location>
</feature>
<dbReference type="EMBL" id="AFYH01161603">
    <property type="status" value="NOT_ANNOTATED_CDS"/>
    <property type="molecule type" value="Genomic_DNA"/>
</dbReference>
<comment type="subunit">
    <text evidence="12">Homotrimer; disulfide-linked. Interacts with LAMA2. Interacts with FBN1 (via N-terminal domain). Forms a ternary complex with ELN and FBN1.</text>
</comment>
<dbReference type="PROSITE" id="PS01186">
    <property type="entry name" value="EGF_2"/>
    <property type="match status" value="2"/>
</dbReference>
<keyword evidence="5 14" id="KW-0245">EGF-like domain</keyword>
<dbReference type="SUPFAM" id="SSF57184">
    <property type="entry name" value="Growth factor receptor domain"/>
    <property type="match status" value="2"/>
</dbReference>
<feature type="region of interest" description="Disordered" evidence="15">
    <location>
        <begin position="263"/>
        <end position="293"/>
    </location>
</feature>
<dbReference type="OMA" id="MNTCRDI"/>
<dbReference type="EMBL" id="AFYH01161606">
    <property type="status" value="NOT_ANNOTATED_CDS"/>
    <property type="molecule type" value="Genomic_DNA"/>
</dbReference>
<dbReference type="Pfam" id="PF22914">
    <property type="entry name" value="Fibulin_C"/>
    <property type="match status" value="1"/>
</dbReference>
<dbReference type="InterPro" id="IPR049883">
    <property type="entry name" value="NOTCH1_EGF-like"/>
</dbReference>
<dbReference type="FunCoup" id="H3AS57">
    <property type="interactions" value="99"/>
</dbReference>
<dbReference type="eggNOG" id="KOG1217">
    <property type="taxonomic scope" value="Eukaryota"/>
</dbReference>
<feature type="chain" id="PRO_5003580539" description="Fibulin-2" evidence="16">
    <location>
        <begin position="28"/>
        <end position="1176"/>
    </location>
</feature>
<dbReference type="PROSITE" id="PS01187">
    <property type="entry name" value="EGF_CA"/>
    <property type="match status" value="3"/>
</dbReference>
<keyword evidence="6 16" id="KW-0732">Signal</keyword>
<dbReference type="GO" id="GO:0005509">
    <property type="term" value="F:calcium ion binding"/>
    <property type="evidence" value="ECO:0007669"/>
    <property type="project" value="InterPro"/>
</dbReference>
<dbReference type="STRING" id="7897.ENSLACP00000012478"/>
<evidence type="ECO:0000256" key="1">
    <source>
        <dbReference type="ARBA" id="ARBA00004498"/>
    </source>
</evidence>
<dbReference type="EMBL" id="AFYH01161607">
    <property type="status" value="NOT_ANNOTATED_CDS"/>
    <property type="molecule type" value="Genomic_DNA"/>
</dbReference>
<dbReference type="InterPro" id="IPR000152">
    <property type="entry name" value="EGF-type_Asp/Asn_hydroxyl_site"/>
</dbReference>
<reference evidence="19" key="3">
    <citation type="submission" date="2025-09" db="UniProtKB">
        <authorList>
            <consortium name="Ensembl"/>
        </authorList>
    </citation>
    <scope>IDENTIFICATION</scope>
</reference>
<feature type="region of interest" description="Disordered" evidence="15">
    <location>
        <begin position="568"/>
        <end position="592"/>
    </location>
</feature>
<evidence type="ECO:0000256" key="14">
    <source>
        <dbReference type="PROSITE-ProRule" id="PRU00076"/>
    </source>
</evidence>
<dbReference type="PANTHER" id="PTHR24034:SF209">
    <property type="entry name" value="EGF-LIKE DOMAIN-CONTAINING PROTEIN"/>
    <property type="match status" value="1"/>
</dbReference>
<dbReference type="FunFam" id="2.10.25.10:FF:000010">
    <property type="entry name" value="Pro-epidermal growth factor"/>
    <property type="match status" value="1"/>
</dbReference>
<dbReference type="PROSITE" id="PS50026">
    <property type="entry name" value="EGF_3"/>
    <property type="match status" value="1"/>
</dbReference>
<dbReference type="InterPro" id="IPR001881">
    <property type="entry name" value="EGF-like_Ca-bd_dom"/>
</dbReference>
<dbReference type="GeneTree" id="ENSGT00940000156047"/>
<keyword evidence="10" id="KW-0325">Glycoprotein</keyword>
<feature type="compositionally biased region" description="Basic and acidic residues" evidence="15">
    <location>
        <begin position="264"/>
        <end position="276"/>
    </location>
</feature>
<evidence type="ECO:0000256" key="4">
    <source>
        <dbReference type="ARBA" id="ARBA00022530"/>
    </source>
</evidence>
<evidence type="ECO:0000256" key="8">
    <source>
        <dbReference type="ARBA" id="ARBA00022837"/>
    </source>
</evidence>
<dbReference type="FunFam" id="2.10.25.10:FF:000564">
    <property type="entry name" value="Fibulin 2"/>
    <property type="match status" value="1"/>
</dbReference>
<gene>
    <name evidence="19" type="primary">FBLN2</name>
</gene>
<evidence type="ECO:0000256" key="15">
    <source>
        <dbReference type="SAM" id="MobiDB-lite"/>
    </source>
</evidence>
<evidence type="ECO:0000256" key="11">
    <source>
        <dbReference type="ARBA" id="ARBA00053524"/>
    </source>
</evidence>
<evidence type="ECO:0000313" key="20">
    <source>
        <dbReference type="Proteomes" id="UP000008672"/>
    </source>
</evidence>
<dbReference type="Bgee" id="ENSLACG00000010994">
    <property type="expression patterns" value="Expressed in pharyngeal gill and 5 other cell types or tissues"/>
</dbReference>
<comment type="function">
    <text evidence="11">Its binding to fibronectin and some other ligands is calcium dependent. May act as an adapter that mediates the interaction between FBN1 and ELN.</text>
</comment>
<organism evidence="19 20">
    <name type="scientific">Latimeria chalumnae</name>
    <name type="common">Coelacanth</name>
    <dbReference type="NCBI Taxonomy" id="7897"/>
    <lineage>
        <taxon>Eukaryota</taxon>
        <taxon>Metazoa</taxon>
        <taxon>Chordata</taxon>
        <taxon>Craniata</taxon>
        <taxon>Vertebrata</taxon>
        <taxon>Euteleostomi</taxon>
        <taxon>Coelacanthiformes</taxon>
        <taxon>Coelacanthidae</taxon>
        <taxon>Latimeria</taxon>
    </lineage>
</organism>
<keyword evidence="7" id="KW-0677">Repeat</keyword>
<protein>
    <recommendedName>
        <fullName evidence="13">Fibulin-2</fullName>
    </recommendedName>
</protein>
<feature type="signal peptide" evidence="16">
    <location>
        <begin position="1"/>
        <end position="27"/>
    </location>
</feature>
<dbReference type="InterPro" id="IPR018097">
    <property type="entry name" value="EGF_Ca-bd_CS"/>
</dbReference>
<evidence type="ECO:0000256" key="12">
    <source>
        <dbReference type="ARBA" id="ARBA00063457"/>
    </source>
</evidence>
<reference evidence="19" key="2">
    <citation type="submission" date="2025-08" db="UniProtKB">
        <authorList>
            <consortium name="Ensembl"/>
        </authorList>
    </citation>
    <scope>IDENTIFICATION</scope>
</reference>
<dbReference type="Pfam" id="PF07645">
    <property type="entry name" value="EGF_CA"/>
    <property type="match status" value="5"/>
</dbReference>
<proteinExistence type="inferred from homology"/>
<dbReference type="SUPFAM" id="SSF57196">
    <property type="entry name" value="EGF/Laminin"/>
    <property type="match status" value="2"/>
</dbReference>
<dbReference type="SMART" id="SM00181">
    <property type="entry name" value="EGF"/>
    <property type="match status" value="6"/>
</dbReference>
<feature type="compositionally biased region" description="Acidic residues" evidence="15">
    <location>
        <begin position="277"/>
        <end position="289"/>
    </location>
</feature>
<evidence type="ECO:0000256" key="5">
    <source>
        <dbReference type="ARBA" id="ARBA00022536"/>
    </source>
</evidence>
<dbReference type="InterPro" id="IPR050751">
    <property type="entry name" value="ECM_structural_protein"/>
</dbReference>
<dbReference type="AlphaFoldDB" id="H3AS57"/>
<comment type="caution">
    <text evidence="14">Lacks conserved residue(s) required for the propagation of feature annotation.</text>
</comment>
<dbReference type="InterPro" id="IPR056612">
    <property type="entry name" value="FIBL-2_dom"/>
</dbReference>
<dbReference type="Pfam" id="PF01821">
    <property type="entry name" value="ANATO"/>
    <property type="match status" value="1"/>
</dbReference>
<dbReference type="InterPro" id="IPR000020">
    <property type="entry name" value="Anaphylatoxin/fibulin"/>
</dbReference>
<keyword evidence="20" id="KW-1185">Reference proteome</keyword>
<feature type="compositionally biased region" description="Basic and acidic residues" evidence="15">
    <location>
        <begin position="579"/>
        <end position="592"/>
    </location>
</feature>
<feature type="domain" description="Anaphylatoxin-like" evidence="17">
    <location>
        <begin position="449"/>
        <end position="484"/>
    </location>
</feature>
<dbReference type="Ensembl" id="ENSLACT00000012571.1">
    <property type="protein sequence ID" value="ENSLACP00000012478.1"/>
    <property type="gene ID" value="ENSLACG00000010994.1"/>
</dbReference>
<evidence type="ECO:0000256" key="3">
    <source>
        <dbReference type="ARBA" id="ARBA00022525"/>
    </source>
</evidence>
<evidence type="ECO:0000256" key="10">
    <source>
        <dbReference type="ARBA" id="ARBA00023180"/>
    </source>
</evidence>
<dbReference type="EMBL" id="AFYH01161602">
    <property type="status" value="NOT_ANNOTATED_CDS"/>
    <property type="molecule type" value="Genomic_DNA"/>
</dbReference>
<dbReference type="InterPro" id="IPR000742">
    <property type="entry name" value="EGF"/>
</dbReference>
<dbReference type="SMART" id="SM00104">
    <property type="entry name" value="ANATO"/>
    <property type="match status" value="3"/>
</dbReference>